<dbReference type="GO" id="GO:0005975">
    <property type="term" value="P:carbohydrate metabolic process"/>
    <property type="evidence" value="ECO:0007669"/>
    <property type="project" value="InterPro"/>
</dbReference>
<sequence length="233" mass="26204">MKYKGLRLWSMITVLAILAAGGTLGSLEKQNKIIRQVPTTHKVVAFTFDDGPHPGTTPELLKVLREKGVKATFFILGRNAETHGDLLKQVIADGHEIGNHGYSHQFLHQISLEQYLAEVERNELILAQVGVKPVFFRPPGGGYNDLLVNKLQEKGYTTVMWTVDTRDWSRPSVSQVVKTASENVKPGSIFLFHDGQDKMPTPQAVGQLIDQFRAQGYQFVTMSELLQYYEVRH</sequence>
<evidence type="ECO:0000313" key="2">
    <source>
        <dbReference type="EMBL" id="TCL35407.1"/>
    </source>
</evidence>
<dbReference type="GO" id="GO:0016810">
    <property type="term" value="F:hydrolase activity, acting on carbon-nitrogen (but not peptide) bonds"/>
    <property type="evidence" value="ECO:0007669"/>
    <property type="project" value="InterPro"/>
</dbReference>
<dbReference type="Proteomes" id="UP000295063">
    <property type="component" value="Unassembled WGS sequence"/>
</dbReference>
<evidence type="ECO:0000313" key="3">
    <source>
        <dbReference type="Proteomes" id="UP000295063"/>
    </source>
</evidence>
<dbReference type="InterPro" id="IPR002509">
    <property type="entry name" value="NODB_dom"/>
</dbReference>
<proteinExistence type="predicted"/>
<dbReference type="Pfam" id="PF01522">
    <property type="entry name" value="Polysacc_deac_1"/>
    <property type="match status" value="1"/>
</dbReference>
<dbReference type="InterPro" id="IPR050248">
    <property type="entry name" value="Polysacc_deacetylase_ArnD"/>
</dbReference>
<dbReference type="PANTHER" id="PTHR10587">
    <property type="entry name" value="GLYCOSYL TRANSFERASE-RELATED"/>
    <property type="match status" value="1"/>
</dbReference>
<dbReference type="OrthoDB" id="9812065at2"/>
<accession>A0A4R1PWN2</accession>
<dbReference type="CDD" id="cd10917">
    <property type="entry name" value="CE4_NodB_like_6s_7s"/>
    <property type="match status" value="1"/>
</dbReference>
<dbReference type="Gene3D" id="3.20.20.370">
    <property type="entry name" value="Glycoside hydrolase/deacetylase"/>
    <property type="match status" value="1"/>
</dbReference>
<dbReference type="RefSeq" id="WP_132082509.1">
    <property type="nucleotide sequence ID" value="NZ_DAIMLW010000090.1"/>
</dbReference>
<feature type="domain" description="NodB homology" evidence="1">
    <location>
        <begin position="42"/>
        <end position="220"/>
    </location>
</feature>
<name>A0A4R1PWN2_9FIRM</name>
<dbReference type="EMBL" id="SLUI01000012">
    <property type="protein sequence ID" value="TCL35407.1"/>
    <property type="molecule type" value="Genomic_DNA"/>
</dbReference>
<dbReference type="PROSITE" id="PS51677">
    <property type="entry name" value="NODB"/>
    <property type="match status" value="1"/>
</dbReference>
<evidence type="ECO:0000259" key="1">
    <source>
        <dbReference type="PROSITE" id="PS51677"/>
    </source>
</evidence>
<dbReference type="SUPFAM" id="SSF88713">
    <property type="entry name" value="Glycoside hydrolase/deacetylase"/>
    <property type="match status" value="1"/>
</dbReference>
<reference evidence="2 3" key="1">
    <citation type="submission" date="2019-03" db="EMBL/GenBank/DDBJ databases">
        <title>Genomic Encyclopedia of Type Strains, Phase IV (KMG-IV): sequencing the most valuable type-strain genomes for metagenomic binning, comparative biology and taxonomic classification.</title>
        <authorList>
            <person name="Goeker M."/>
        </authorList>
    </citation>
    <scope>NUCLEOTIDE SEQUENCE [LARGE SCALE GENOMIC DNA]</scope>
    <source>
        <strain evidence="2 3">DSM 15969</strain>
    </source>
</reference>
<keyword evidence="3" id="KW-1185">Reference proteome</keyword>
<dbReference type="InterPro" id="IPR011330">
    <property type="entry name" value="Glyco_hydro/deAcase_b/a-brl"/>
</dbReference>
<comment type="caution">
    <text evidence="2">The sequence shown here is derived from an EMBL/GenBank/DDBJ whole genome shotgun (WGS) entry which is preliminary data.</text>
</comment>
<dbReference type="AlphaFoldDB" id="A0A4R1PWN2"/>
<gene>
    <name evidence="2" type="ORF">EV210_11265</name>
</gene>
<organism evidence="2 3">
    <name type="scientific">Anaerospora hongkongensis</name>
    <dbReference type="NCBI Taxonomy" id="244830"/>
    <lineage>
        <taxon>Bacteria</taxon>
        <taxon>Bacillati</taxon>
        <taxon>Bacillota</taxon>
        <taxon>Negativicutes</taxon>
        <taxon>Selenomonadales</taxon>
        <taxon>Sporomusaceae</taxon>
        <taxon>Anaerospora</taxon>
    </lineage>
</organism>
<protein>
    <submittedName>
        <fullName evidence="2">Peptidoglycan/xylan/chitin deacetylase (PgdA/CDA1 family)</fullName>
    </submittedName>
</protein>